<protein>
    <recommendedName>
        <fullName evidence="8">NB-ARC domain-containing protein</fullName>
    </recommendedName>
</protein>
<keyword evidence="7" id="KW-1185">Reference proteome</keyword>
<keyword evidence="1" id="KW-0677">Repeat</keyword>
<proteinExistence type="predicted"/>
<dbReference type="Gene3D" id="1.10.10.10">
    <property type="entry name" value="Winged helix-like DNA-binding domain superfamily/Winged helix DNA-binding domain"/>
    <property type="match status" value="1"/>
</dbReference>
<dbReference type="InterPro" id="IPR058922">
    <property type="entry name" value="WHD_DRP"/>
</dbReference>
<dbReference type="PANTHER" id="PTHR47186">
    <property type="entry name" value="LEUCINE-RICH REPEAT-CONTAINING PROTEIN 57"/>
    <property type="match status" value="1"/>
</dbReference>
<dbReference type="Pfam" id="PF23559">
    <property type="entry name" value="WHD_DRP"/>
    <property type="match status" value="1"/>
</dbReference>
<evidence type="ECO:0000256" key="3">
    <source>
        <dbReference type="SAM" id="MobiDB-lite"/>
    </source>
</evidence>
<dbReference type="FunFam" id="1.10.10.10:FF:000322">
    <property type="entry name" value="Probable disease resistance protein At1g63360"/>
    <property type="match status" value="1"/>
</dbReference>
<dbReference type="GO" id="GO:0042742">
    <property type="term" value="P:defense response to bacterium"/>
    <property type="evidence" value="ECO:0007669"/>
    <property type="project" value="UniProtKB-ARBA"/>
</dbReference>
<dbReference type="InterPro" id="IPR056789">
    <property type="entry name" value="LRR_R13L1-DRL21"/>
</dbReference>
<feature type="domain" description="R13L1/DRL21-like LRR repeat region" evidence="5">
    <location>
        <begin position="297"/>
        <end position="404"/>
    </location>
</feature>
<dbReference type="HOGENOM" id="CLU_000837_8_4_1"/>
<dbReference type="STRING" id="77586.A0A0D9WTZ3"/>
<evidence type="ECO:0000259" key="5">
    <source>
        <dbReference type="Pfam" id="PF25019"/>
    </source>
</evidence>
<accession>A0A0D9WTZ3</accession>
<dbReference type="eggNOG" id="KOG4658">
    <property type="taxonomic scope" value="Eukaryota"/>
</dbReference>
<evidence type="ECO:0000313" key="6">
    <source>
        <dbReference type="EnsemblPlants" id="LPERR06G22500.1"/>
    </source>
</evidence>
<evidence type="ECO:0000313" key="7">
    <source>
        <dbReference type="Proteomes" id="UP000032180"/>
    </source>
</evidence>
<evidence type="ECO:0000256" key="1">
    <source>
        <dbReference type="ARBA" id="ARBA00022737"/>
    </source>
</evidence>
<feature type="domain" description="Disease resistance protein winged helix" evidence="4">
    <location>
        <begin position="24"/>
        <end position="94"/>
    </location>
</feature>
<name>A0A0D9WTZ3_9ORYZ</name>
<dbReference type="InterPro" id="IPR036388">
    <property type="entry name" value="WH-like_DNA-bd_sf"/>
</dbReference>
<dbReference type="Pfam" id="PF25019">
    <property type="entry name" value="LRR_R13L1-DRL21"/>
    <property type="match status" value="1"/>
</dbReference>
<dbReference type="SUPFAM" id="SSF52058">
    <property type="entry name" value="L domain-like"/>
    <property type="match status" value="3"/>
</dbReference>
<evidence type="ECO:0000259" key="4">
    <source>
        <dbReference type="Pfam" id="PF23559"/>
    </source>
</evidence>
<feature type="compositionally biased region" description="Basic and acidic residues" evidence="3">
    <location>
        <begin position="671"/>
        <end position="689"/>
    </location>
</feature>
<dbReference type="Gramene" id="LPERR06G22500.1">
    <property type="protein sequence ID" value="LPERR06G22500.1"/>
    <property type="gene ID" value="LPERR06G22500"/>
</dbReference>
<reference evidence="6" key="3">
    <citation type="submission" date="2015-04" db="UniProtKB">
        <authorList>
            <consortium name="EnsemblPlants"/>
        </authorList>
    </citation>
    <scope>IDENTIFICATION</scope>
</reference>
<evidence type="ECO:0008006" key="8">
    <source>
        <dbReference type="Google" id="ProtNLM"/>
    </source>
</evidence>
<dbReference type="AlphaFoldDB" id="A0A0D9WTZ3"/>
<dbReference type="PANTHER" id="PTHR47186:SF58">
    <property type="entry name" value="NB-ARC DOMAIN-CONTAINING PROTEIN"/>
    <property type="match status" value="1"/>
</dbReference>
<organism evidence="6 7">
    <name type="scientific">Leersia perrieri</name>
    <dbReference type="NCBI Taxonomy" id="77586"/>
    <lineage>
        <taxon>Eukaryota</taxon>
        <taxon>Viridiplantae</taxon>
        <taxon>Streptophyta</taxon>
        <taxon>Embryophyta</taxon>
        <taxon>Tracheophyta</taxon>
        <taxon>Spermatophyta</taxon>
        <taxon>Magnoliopsida</taxon>
        <taxon>Liliopsida</taxon>
        <taxon>Poales</taxon>
        <taxon>Poaceae</taxon>
        <taxon>BOP clade</taxon>
        <taxon>Oryzoideae</taxon>
        <taxon>Oryzeae</taxon>
        <taxon>Oryzinae</taxon>
        <taxon>Leersia</taxon>
    </lineage>
</organism>
<evidence type="ECO:0000256" key="2">
    <source>
        <dbReference type="ARBA" id="ARBA00022821"/>
    </source>
</evidence>
<keyword evidence="2" id="KW-0611">Plant defense</keyword>
<dbReference type="InterPro" id="IPR032675">
    <property type="entry name" value="LRR_dom_sf"/>
</dbReference>
<feature type="region of interest" description="Disordered" evidence="3">
    <location>
        <begin position="663"/>
        <end position="689"/>
    </location>
</feature>
<sequence>MPALKLSYDYLPFHLQQCFIYCALFPEDYRFESDEMIHLWIGLDILHSQNQNKRIEDVGLTYLNDLVNYGFFRNDVNADGYPYYTMHDLLHELALKVSSYDCLAITSSNMRDVQIPPSIRHLSIAIDDVDVNDRVTFENIKKDFSTLHKRVDVEKLHSLMLFGKYHGSFVIPLGNLLSKAKALRAILLSRASYVLNNMLRSFSKLIHLRYLRIEGGYFPELSLPNIISRFYHLRILDVRECEGHFNLPSDMNNLVRMRHFLVPDDVFHSTIANVGKLKRLQELRRFEVKGQVEAFALEQIGHLEELSGSLGIYNLENAGGGEEAKLLNKRHLHKLILAWSNYSSQPDYVLDNLKPHNNIRELHIKGHGGITCPSWLGVNLSIKNLESLHLDGVQWNTFPPLGELWMVNASSEQSLNCTSQSFQKLRRLELVGIPRLAKWAGNEASHLFSLLEVLIVRDYPELMELPFSRSTCPQSGQEMNKTQLPALRELQIAKCLKLSLLSPLPWTSSPCRALIKTVGSDFSLLDYSTNNQSESCLRVEGKNCHLDSASWKVLAFSNLTELKELRLEKCPPLPLEHLLVLSSLRILEICNSSNVLTNVEAENTVSYRFPVEELIFYGCGYSGMELTLFLSHFPKLSELCVWECKKIRGIGVAEQQRTSMLASSSSTCSNKLEDAREEQEQPREEEEKAAADAGLLLLPHQLQELQIRGIPELLLQLDALPDETAGRFRGIGGGLQGLHSLRSFRASDCPNFLSPYVSSSSRFPFPSSLQELYLADMSSMETLQLLSNLSSLTGLSIVHGGDLRGEGLSSLLSHGQLTTLSIHMTPKFFVGCGSDPWRLQQLNTDDIAGVLAAPICSLLASSLTTLTISYNPEVKRFTKEQSAALLLLSSLQDLQFWACWKLPSLPAGLHRLSSLKRLQISFCSAIHSLPKGGLPSSLEVLDVSWSDSEELQRQCRKLRGTIPIIKDTDY</sequence>
<dbReference type="Proteomes" id="UP000032180">
    <property type="component" value="Chromosome 6"/>
</dbReference>
<dbReference type="GO" id="GO:0009626">
    <property type="term" value="P:plant-type hypersensitive response"/>
    <property type="evidence" value="ECO:0007669"/>
    <property type="project" value="UniProtKB-ARBA"/>
</dbReference>
<dbReference type="EnsemblPlants" id="LPERR06G22500.1">
    <property type="protein sequence ID" value="LPERR06G22500.1"/>
    <property type="gene ID" value="LPERR06G22500"/>
</dbReference>
<reference evidence="6 7" key="1">
    <citation type="submission" date="2012-08" db="EMBL/GenBank/DDBJ databases">
        <title>Oryza genome evolution.</title>
        <authorList>
            <person name="Wing R.A."/>
        </authorList>
    </citation>
    <scope>NUCLEOTIDE SEQUENCE</scope>
</reference>
<reference evidence="7" key="2">
    <citation type="submission" date="2013-12" db="EMBL/GenBank/DDBJ databases">
        <authorList>
            <person name="Yu Y."/>
            <person name="Lee S."/>
            <person name="de Baynast K."/>
            <person name="Wissotski M."/>
            <person name="Liu L."/>
            <person name="Talag J."/>
            <person name="Goicoechea J."/>
            <person name="Angelova A."/>
            <person name="Jetty R."/>
            <person name="Kudrna D."/>
            <person name="Golser W."/>
            <person name="Rivera L."/>
            <person name="Zhang J."/>
            <person name="Wing R."/>
        </authorList>
    </citation>
    <scope>NUCLEOTIDE SEQUENCE</scope>
</reference>
<dbReference type="GO" id="GO:0002758">
    <property type="term" value="P:innate immune response-activating signaling pathway"/>
    <property type="evidence" value="ECO:0007669"/>
    <property type="project" value="UniProtKB-ARBA"/>
</dbReference>
<dbReference type="Gene3D" id="3.80.10.10">
    <property type="entry name" value="Ribonuclease Inhibitor"/>
    <property type="match status" value="3"/>
</dbReference>